<dbReference type="EMBL" id="JACTVA010000032">
    <property type="protein sequence ID" value="MBC9208404.1"/>
    <property type="molecule type" value="Genomic_DNA"/>
</dbReference>
<feature type="signal peptide" evidence="1">
    <location>
        <begin position="1"/>
        <end position="31"/>
    </location>
</feature>
<evidence type="ECO:0008006" key="4">
    <source>
        <dbReference type="Google" id="ProtNLM"/>
    </source>
</evidence>
<evidence type="ECO:0000313" key="2">
    <source>
        <dbReference type="EMBL" id="MBC9208404.1"/>
    </source>
</evidence>
<reference evidence="2 3" key="1">
    <citation type="journal article" date="2013" name="Int. J. Syst. Evol. Microbiol.">
        <title>Roseomonas aerophila sp. nov., isolated from air.</title>
        <authorList>
            <person name="Kim S.J."/>
            <person name="Weon H.Y."/>
            <person name="Ahn J.H."/>
            <person name="Hong S.B."/>
            <person name="Seok S.J."/>
            <person name="Whang K.S."/>
            <person name="Kwon S.W."/>
        </authorList>
    </citation>
    <scope>NUCLEOTIDE SEQUENCE [LARGE SCALE GENOMIC DNA]</scope>
    <source>
        <strain evidence="2 3">NBRC 108923</strain>
    </source>
</reference>
<name>A0ABR7RQ33_9PROT</name>
<protein>
    <recommendedName>
        <fullName evidence="4">Invasion protein IalB, involved in pathogenesis</fullName>
    </recommendedName>
</protein>
<organism evidence="2 3">
    <name type="scientific">Teichococcus aerophilus</name>
    <dbReference type="NCBI Taxonomy" id="1224513"/>
    <lineage>
        <taxon>Bacteria</taxon>
        <taxon>Pseudomonadati</taxon>
        <taxon>Pseudomonadota</taxon>
        <taxon>Alphaproteobacteria</taxon>
        <taxon>Acetobacterales</taxon>
        <taxon>Roseomonadaceae</taxon>
        <taxon>Roseomonas</taxon>
    </lineage>
</organism>
<evidence type="ECO:0000256" key="1">
    <source>
        <dbReference type="SAM" id="SignalP"/>
    </source>
</evidence>
<comment type="caution">
    <text evidence="2">The sequence shown here is derived from an EMBL/GenBank/DDBJ whole genome shotgun (WGS) entry which is preliminary data.</text>
</comment>
<evidence type="ECO:0000313" key="3">
    <source>
        <dbReference type="Proteomes" id="UP000626026"/>
    </source>
</evidence>
<feature type="chain" id="PRO_5046855415" description="Invasion protein IalB, involved in pathogenesis" evidence="1">
    <location>
        <begin position="32"/>
        <end position="214"/>
    </location>
</feature>
<keyword evidence="1" id="KW-0732">Signal</keyword>
<sequence>MPILAGMRLQTTTALLLFPLLLASGPRPAAAADTYGPWLLVCATDSMTDRNSCRMTHEQPVEPASPGQSAMGLEVVARDGMLVPAVTARDLGVDNPGRGLLAFTGTAQVRFPPQPMFEMPCRLEGRSVVCTPKPADMARAAEELARSQRVLIRVMGLGTGSAEAEPRSLPLTRTAEALTALRARMPADSAAPPPEPGFDLRDVFQRLQRFFFAE</sequence>
<accession>A0ABR7RQ33</accession>
<gene>
    <name evidence="2" type="ORF">IBL26_16275</name>
</gene>
<keyword evidence="3" id="KW-1185">Reference proteome</keyword>
<dbReference type="Proteomes" id="UP000626026">
    <property type="component" value="Unassembled WGS sequence"/>
</dbReference>
<proteinExistence type="predicted"/>